<protein>
    <submittedName>
        <fullName evidence="2">Phage repressor protein</fullName>
    </submittedName>
</protein>
<feature type="domain" description="Bro-N" evidence="1">
    <location>
        <begin position="2"/>
        <end position="123"/>
    </location>
</feature>
<proteinExistence type="predicted"/>
<evidence type="ECO:0000259" key="1">
    <source>
        <dbReference type="PROSITE" id="PS51750"/>
    </source>
</evidence>
<reference evidence="2" key="2">
    <citation type="submission" date="2021-04" db="EMBL/GenBank/DDBJ databases">
        <authorList>
            <person name="Gilroy R."/>
        </authorList>
    </citation>
    <scope>NUCLEOTIDE SEQUENCE</scope>
    <source>
        <strain evidence="2">ChiSxjej3B15-572</strain>
    </source>
</reference>
<dbReference type="Pfam" id="PF02498">
    <property type="entry name" value="Bro-N"/>
    <property type="match status" value="1"/>
</dbReference>
<dbReference type="Proteomes" id="UP000824231">
    <property type="component" value="Unassembled WGS sequence"/>
</dbReference>
<reference evidence="2" key="1">
    <citation type="journal article" date="2021" name="PeerJ">
        <title>Extensive microbial diversity within the chicken gut microbiome revealed by metagenomics and culture.</title>
        <authorList>
            <person name="Gilroy R."/>
            <person name="Ravi A."/>
            <person name="Getino M."/>
            <person name="Pursley I."/>
            <person name="Horton D.L."/>
            <person name="Alikhan N.F."/>
            <person name="Baker D."/>
            <person name="Gharbi K."/>
            <person name="Hall N."/>
            <person name="Watson M."/>
            <person name="Adriaenssens E.M."/>
            <person name="Foster-Nyarko E."/>
            <person name="Jarju S."/>
            <person name="Secka A."/>
            <person name="Antonio M."/>
            <person name="Oren A."/>
            <person name="Chaudhuri R.R."/>
            <person name="La Ragione R."/>
            <person name="Hildebrand F."/>
            <person name="Pallen M.J."/>
        </authorList>
    </citation>
    <scope>NUCLEOTIDE SEQUENCE</scope>
    <source>
        <strain evidence="2">ChiSxjej3B15-572</strain>
    </source>
</reference>
<dbReference type="PROSITE" id="PS51750">
    <property type="entry name" value="BRO_N"/>
    <property type="match status" value="1"/>
</dbReference>
<gene>
    <name evidence="2" type="ORF">H9856_04245</name>
</gene>
<dbReference type="EMBL" id="DXFH01000013">
    <property type="protein sequence ID" value="HIX35593.1"/>
    <property type="molecule type" value="Genomic_DNA"/>
</dbReference>
<evidence type="ECO:0000313" key="3">
    <source>
        <dbReference type="Proteomes" id="UP000824231"/>
    </source>
</evidence>
<dbReference type="AlphaFoldDB" id="A0A9D1VIM0"/>
<sequence length="224" mass="25503">MELRVENWNGHDIRFIGDGDNWKAVGYDVATALGYREPRHAIQAHVDEKDRQLINLSSVLNQAGTVTDSSTVKRRTTLRGGSPVMLVISEFGIYSLVFSSHMDQAKQFQRWTYGVIRQLRLSAGLEGYQAFKMLDRRMQQQSMARLEAISDVDYIKANVIANKAVSNKYGLPKMIKKDEMTPAMLKDRPGILNDVVDLMNVKQRYGLDFPVSETIYNNLDKLSR</sequence>
<comment type="caution">
    <text evidence="2">The sequence shown here is derived from an EMBL/GenBank/DDBJ whole genome shotgun (WGS) entry which is preliminary data.</text>
</comment>
<evidence type="ECO:0000313" key="2">
    <source>
        <dbReference type="EMBL" id="HIX35593.1"/>
    </source>
</evidence>
<accession>A0A9D1VIM0</accession>
<dbReference type="InterPro" id="IPR003497">
    <property type="entry name" value="BRO_N_domain"/>
</dbReference>
<name>A0A9D1VIM0_9LACO</name>
<dbReference type="SMART" id="SM01040">
    <property type="entry name" value="Bro-N"/>
    <property type="match status" value="1"/>
</dbReference>
<organism evidence="2 3">
    <name type="scientific">Candidatus Limosilactobacillus merdigallinarum</name>
    <dbReference type="NCBI Taxonomy" id="2838652"/>
    <lineage>
        <taxon>Bacteria</taxon>
        <taxon>Bacillati</taxon>
        <taxon>Bacillota</taxon>
        <taxon>Bacilli</taxon>
        <taxon>Lactobacillales</taxon>
        <taxon>Lactobacillaceae</taxon>
        <taxon>Limosilactobacillus</taxon>
    </lineage>
</organism>